<name>A0ABV0N6C4_9TELE</name>
<accession>A0ABV0N6C4</accession>
<organism evidence="1 2">
    <name type="scientific">Goodea atripinnis</name>
    <dbReference type="NCBI Taxonomy" id="208336"/>
    <lineage>
        <taxon>Eukaryota</taxon>
        <taxon>Metazoa</taxon>
        <taxon>Chordata</taxon>
        <taxon>Craniata</taxon>
        <taxon>Vertebrata</taxon>
        <taxon>Euteleostomi</taxon>
        <taxon>Actinopterygii</taxon>
        <taxon>Neopterygii</taxon>
        <taxon>Teleostei</taxon>
        <taxon>Neoteleostei</taxon>
        <taxon>Acanthomorphata</taxon>
        <taxon>Ovalentaria</taxon>
        <taxon>Atherinomorphae</taxon>
        <taxon>Cyprinodontiformes</taxon>
        <taxon>Goodeidae</taxon>
        <taxon>Goodea</taxon>
    </lineage>
</organism>
<comment type="caution">
    <text evidence="1">The sequence shown here is derived from an EMBL/GenBank/DDBJ whole genome shotgun (WGS) entry which is preliminary data.</text>
</comment>
<sequence>MGILECRSAERAIEEVELDILVQKRCQEGKSGLGTWKEQPYAVERTCAVITCSGLASFMETMQLGAVPDAVLVEVGMDCLVL</sequence>
<proteinExistence type="predicted"/>
<dbReference type="Proteomes" id="UP001476798">
    <property type="component" value="Unassembled WGS sequence"/>
</dbReference>
<protein>
    <submittedName>
        <fullName evidence="1">Uncharacterized protein</fullName>
    </submittedName>
</protein>
<reference evidence="1 2" key="1">
    <citation type="submission" date="2021-06" db="EMBL/GenBank/DDBJ databases">
        <authorList>
            <person name="Palmer J.M."/>
        </authorList>
    </citation>
    <scope>NUCLEOTIDE SEQUENCE [LARGE SCALE GENOMIC DNA]</scope>
    <source>
        <strain evidence="1 2">GA_2019</strain>
        <tissue evidence="1">Muscle</tissue>
    </source>
</reference>
<dbReference type="EMBL" id="JAHRIO010021947">
    <property type="protein sequence ID" value="MEQ2165777.1"/>
    <property type="molecule type" value="Genomic_DNA"/>
</dbReference>
<evidence type="ECO:0000313" key="2">
    <source>
        <dbReference type="Proteomes" id="UP001476798"/>
    </source>
</evidence>
<gene>
    <name evidence="1" type="ORF">GOODEAATRI_020721</name>
</gene>
<keyword evidence="2" id="KW-1185">Reference proteome</keyword>
<evidence type="ECO:0000313" key="1">
    <source>
        <dbReference type="EMBL" id="MEQ2165777.1"/>
    </source>
</evidence>